<protein>
    <submittedName>
        <fullName evidence="1">Uncharacterized protein</fullName>
    </submittedName>
</protein>
<gene>
    <name evidence="1" type="ORF">CHS0354_030560</name>
</gene>
<comment type="caution">
    <text evidence="1">The sequence shown here is derived from an EMBL/GenBank/DDBJ whole genome shotgun (WGS) entry which is preliminary data.</text>
</comment>
<name>A0AAE0S3I4_9BIVA</name>
<proteinExistence type="predicted"/>
<dbReference type="EMBL" id="JAEAOA010001814">
    <property type="protein sequence ID" value="KAK3584555.1"/>
    <property type="molecule type" value="Genomic_DNA"/>
</dbReference>
<dbReference type="Proteomes" id="UP001195483">
    <property type="component" value="Unassembled WGS sequence"/>
</dbReference>
<reference evidence="1" key="2">
    <citation type="journal article" date="2021" name="Genome Biol. Evol.">
        <title>Developing a high-quality reference genome for a parasitic bivalve with doubly uniparental inheritance (Bivalvia: Unionida).</title>
        <authorList>
            <person name="Smith C.H."/>
        </authorList>
    </citation>
    <scope>NUCLEOTIDE SEQUENCE</scope>
    <source>
        <strain evidence="1">CHS0354</strain>
        <tissue evidence="1">Mantle</tissue>
    </source>
</reference>
<sequence>MNDENARKVSSHMQVMEFFIISWFRGCIYHRTCVLDQTMTSHFYNSNLQSFLREMWLKLAYACHACGVGTGAMLQRSV</sequence>
<evidence type="ECO:0000313" key="1">
    <source>
        <dbReference type="EMBL" id="KAK3584555.1"/>
    </source>
</evidence>
<evidence type="ECO:0000313" key="2">
    <source>
        <dbReference type="Proteomes" id="UP001195483"/>
    </source>
</evidence>
<reference evidence="1" key="3">
    <citation type="submission" date="2023-05" db="EMBL/GenBank/DDBJ databases">
        <authorList>
            <person name="Smith C.H."/>
        </authorList>
    </citation>
    <scope>NUCLEOTIDE SEQUENCE</scope>
    <source>
        <strain evidence="1">CHS0354</strain>
        <tissue evidence="1">Mantle</tissue>
    </source>
</reference>
<organism evidence="1 2">
    <name type="scientific">Potamilus streckersoni</name>
    <dbReference type="NCBI Taxonomy" id="2493646"/>
    <lineage>
        <taxon>Eukaryota</taxon>
        <taxon>Metazoa</taxon>
        <taxon>Spiralia</taxon>
        <taxon>Lophotrochozoa</taxon>
        <taxon>Mollusca</taxon>
        <taxon>Bivalvia</taxon>
        <taxon>Autobranchia</taxon>
        <taxon>Heteroconchia</taxon>
        <taxon>Palaeoheterodonta</taxon>
        <taxon>Unionida</taxon>
        <taxon>Unionoidea</taxon>
        <taxon>Unionidae</taxon>
        <taxon>Ambleminae</taxon>
        <taxon>Lampsilini</taxon>
        <taxon>Potamilus</taxon>
    </lineage>
</organism>
<reference evidence="1" key="1">
    <citation type="journal article" date="2021" name="Genome Biol. Evol.">
        <title>A High-Quality Reference Genome for a Parasitic Bivalve with Doubly Uniparental Inheritance (Bivalvia: Unionida).</title>
        <authorList>
            <person name="Smith C.H."/>
        </authorList>
    </citation>
    <scope>NUCLEOTIDE SEQUENCE</scope>
    <source>
        <strain evidence="1">CHS0354</strain>
    </source>
</reference>
<accession>A0AAE0S3I4</accession>
<dbReference type="AlphaFoldDB" id="A0AAE0S3I4"/>
<keyword evidence="2" id="KW-1185">Reference proteome</keyword>